<evidence type="ECO:0000313" key="2">
    <source>
        <dbReference type="EMBL" id="CAI3972989.1"/>
    </source>
</evidence>
<evidence type="ECO:0000313" key="4">
    <source>
        <dbReference type="EMBL" id="CAL4760301.1"/>
    </source>
</evidence>
<organism evidence="2">
    <name type="scientific">Cladocopium goreaui</name>
    <dbReference type="NCBI Taxonomy" id="2562237"/>
    <lineage>
        <taxon>Eukaryota</taxon>
        <taxon>Sar</taxon>
        <taxon>Alveolata</taxon>
        <taxon>Dinophyceae</taxon>
        <taxon>Suessiales</taxon>
        <taxon>Symbiodiniaceae</taxon>
        <taxon>Cladocopium</taxon>
    </lineage>
</organism>
<dbReference type="Proteomes" id="UP001152797">
    <property type="component" value="Unassembled WGS sequence"/>
</dbReference>
<protein>
    <submittedName>
        <fullName evidence="4">SET domain-containing protein</fullName>
    </submittedName>
</protein>
<feature type="region of interest" description="Disordered" evidence="1">
    <location>
        <begin position="416"/>
        <end position="508"/>
    </location>
</feature>
<evidence type="ECO:0000313" key="3">
    <source>
        <dbReference type="EMBL" id="CAL1126364.1"/>
    </source>
</evidence>
<comment type="caution">
    <text evidence="2">The sequence shown here is derived from an EMBL/GenBank/DDBJ whole genome shotgun (WGS) entry which is preliminary data.</text>
</comment>
<dbReference type="EMBL" id="CAMXCT010000047">
    <property type="protein sequence ID" value="CAI3972989.1"/>
    <property type="molecule type" value="Genomic_DNA"/>
</dbReference>
<sequence>MDQCHGLSPLVARPAPAAASADTQNPGDGFTTAGCSRGLFPVIFDSSTKLATAVLKALCQELQAAATDTQQPGRLPSLELFHSASTNLGIRSLTSVARGQLLCFYPARIFPGATPVSELPLGDQLLTNEYENVYLDGKGWLPVHWRTHELAARLTPPILWHGNRLAVGNFLNHPKQGQLMVFHWPCWQQLEQLSPAFWARLVPHVVLGEKGQLVRTPSGGIGQDDQATFPAWPHMGMAMFSLRGTSKTRELRQGIQPGEELLLNYRLSAPFPSWYVPVDDAELEAALDAEGCVAFGDIHLRLAWQAEAQGHSLRNSPPRTPGTDVRARASPLEVQNVAPRARPKTFSIAIQTDLARPEDRILPERGEQRAPVPSSVAAVAAVAPGSAGKTKTESPRDAGLDIEHVRDSMQVLLHNGARSPSATAQRRPSLERQGSDVDEVIPHAESTAPSVPAAVAKTGDGSQESPQALQLAPRHSSEIRLPPGAVTSRTEAQHAKPAKPLEAGGDDPLNIFGIIGADSLAESTTL</sequence>
<reference evidence="3" key="2">
    <citation type="submission" date="2024-04" db="EMBL/GenBank/DDBJ databases">
        <authorList>
            <person name="Chen Y."/>
            <person name="Shah S."/>
            <person name="Dougan E. K."/>
            <person name="Thang M."/>
            <person name="Chan C."/>
        </authorList>
    </citation>
    <scope>NUCLEOTIDE SEQUENCE [LARGE SCALE GENOMIC DNA]</scope>
</reference>
<name>A0A9P1BGN2_9DINO</name>
<accession>A0A9P1BGN2</accession>
<dbReference type="OrthoDB" id="435307at2759"/>
<feature type="region of interest" description="Disordered" evidence="1">
    <location>
        <begin position="310"/>
        <end position="329"/>
    </location>
</feature>
<dbReference type="EMBL" id="CAMXCT030000047">
    <property type="protein sequence ID" value="CAL4760301.1"/>
    <property type="molecule type" value="Genomic_DNA"/>
</dbReference>
<gene>
    <name evidence="2" type="ORF">C1SCF055_LOCUS1520</name>
</gene>
<dbReference type="EMBL" id="CAMXCT020000047">
    <property type="protein sequence ID" value="CAL1126364.1"/>
    <property type="molecule type" value="Genomic_DNA"/>
</dbReference>
<evidence type="ECO:0000256" key="1">
    <source>
        <dbReference type="SAM" id="MobiDB-lite"/>
    </source>
</evidence>
<proteinExistence type="predicted"/>
<reference evidence="2" key="1">
    <citation type="submission" date="2022-10" db="EMBL/GenBank/DDBJ databases">
        <authorList>
            <person name="Chen Y."/>
            <person name="Dougan E. K."/>
            <person name="Chan C."/>
            <person name="Rhodes N."/>
            <person name="Thang M."/>
        </authorList>
    </citation>
    <scope>NUCLEOTIDE SEQUENCE</scope>
</reference>
<dbReference type="AlphaFoldDB" id="A0A9P1BGN2"/>
<evidence type="ECO:0000313" key="5">
    <source>
        <dbReference type="Proteomes" id="UP001152797"/>
    </source>
</evidence>
<keyword evidence="5" id="KW-1185">Reference proteome</keyword>